<dbReference type="GO" id="GO:0016747">
    <property type="term" value="F:acyltransferase activity, transferring groups other than amino-acyl groups"/>
    <property type="evidence" value="ECO:0007669"/>
    <property type="project" value="InterPro"/>
</dbReference>
<feature type="transmembrane region" description="Helical" evidence="1">
    <location>
        <begin position="87"/>
        <end position="111"/>
    </location>
</feature>
<evidence type="ECO:0000256" key="1">
    <source>
        <dbReference type="SAM" id="Phobius"/>
    </source>
</evidence>
<accession>A0A1I7UFR9</accession>
<keyword evidence="1" id="KW-0472">Membrane</keyword>
<name>A0A1I7UFR9_9PELO</name>
<organism evidence="3 4">
    <name type="scientific">Caenorhabditis tropicalis</name>
    <dbReference type="NCBI Taxonomy" id="1561998"/>
    <lineage>
        <taxon>Eukaryota</taxon>
        <taxon>Metazoa</taxon>
        <taxon>Ecdysozoa</taxon>
        <taxon>Nematoda</taxon>
        <taxon>Chromadorea</taxon>
        <taxon>Rhabditida</taxon>
        <taxon>Rhabditina</taxon>
        <taxon>Rhabditomorpha</taxon>
        <taxon>Rhabditoidea</taxon>
        <taxon>Rhabditidae</taxon>
        <taxon>Peloderinae</taxon>
        <taxon>Caenorhabditis</taxon>
    </lineage>
</organism>
<dbReference type="PANTHER" id="PTHR23028:SF135">
    <property type="entry name" value="ACYL_TRANSF_3 DOMAIN-CONTAINING PROTEIN"/>
    <property type="match status" value="1"/>
</dbReference>
<dbReference type="Pfam" id="PF01757">
    <property type="entry name" value="Acyl_transf_3"/>
    <property type="match status" value="1"/>
</dbReference>
<feature type="transmembrane region" description="Helical" evidence="1">
    <location>
        <begin position="118"/>
        <end position="136"/>
    </location>
</feature>
<proteinExistence type="predicted"/>
<dbReference type="STRING" id="1561998.A0A1I7UFR9"/>
<evidence type="ECO:0000313" key="3">
    <source>
        <dbReference type="Proteomes" id="UP000095282"/>
    </source>
</evidence>
<evidence type="ECO:0000259" key="2">
    <source>
        <dbReference type="Pfam" id="PF01757"/>
    </source>
</evidence>
<keyword evidence="3" id="KW-1185">Reference proteome</keyword>
<feature type="transmembrane region" description="Helical" evidence="1">
    <location>
        <begin position="315"/>
        <end position="339"/>
    </location>
</feature>
<keyword evidence="1" id="KW-1133">Transmembrane helix</keyword>
<feature type="transmembrane region" description="Helical" evidence="1">
    <location>
        <begin position="292"/>
        <end position="309"/>
    </location>
</feature>
<protein>
    <submittedName>
        <fullName evidence="4">Acyl_transf_3 domain-containing protein</fullName>
    </submittedName>
</protein>
<feature type="transmembrane region" description="Helical" evidence="1">
    <location>
        <begin position="216"/>
        <end position="249"/>
    </location>
</feature>
<dbReference type="WBParaSite" id="Csp11.Scaffold629.g8875.t1">
    <property type="protein sequence ID" value="Csp11.Scaffold629.g8875.t1"/>
    <property type="gene ID" value="Csp11.Scaffold629.g8875"/>
</dbReference>
<feature type="transmembrane region" description="Helical" evidence="1">
    <location>
        <begin position="261"/>
        <end position="280"/>
    </location>
</feature>
<feature type="transmembrane region" description="Helical" evidence="1">
    <location>
        <begin position="142"/>
        <end position="162"/>
    </location>
</feature>
<feature type="domain" description="Acyltransferase 3" evidence="2">
    <location>
        <begin position="19"/>
        <end position="307"/>
    </location>
</feature>
<sequence>MCMLLKRAENQSTCSLISLFYSKRFKRILPLYLLVILISIISLYYFFPDTAIETNQESAIHALLFVSNRPKSDQEDYFEMLSNGGNIFTHTWSLSVEIQFYFLVPFIFLIGSKLPDKLQYVCYLVTGLISFVFFFISPPTDAFNSVFARIWQFLIGMVVYLLGMNSQKPGDKYQTLDVEETEIELFVIQIEDKKMEMESVNERYSRMNSSFSSSDTLLLFLVLITLFPFAITPVVFRPLITIGTGVLMLVSEDNIILSKPFLTYIGDISYSLYLIHWPIYVYWKLTCEGDKFWLICALASSIFLAVITFETFEKWYLKLSSGSVGLLVFILFTSSIMLIKKDELMDNMNSIGRNTSSLDGVTDEMTIKDAFKLNRRWNVYDQRNLYSSTCKYEKEGTPYGWCRHKELPKYGRHKMMIFGNSWTANHANLFVQECGYKAKSILQGVSYGIVFMEFVSYQ</sequence>
<dbReference type="AlphaFoldDB" id="A0A1I7UFR9"/>
<dbReference type="InterPro" id="IPR002656">
    <property type="entry name" value="Acyl_transf_3_dom"/>
</dbReference>
<dbReference type="GO" id="GO:0016020">
    <property type="term" value="C:membrane"/>
    <property type="evidence" value="ECO:0007669"/>
    <property type="project" value="TreeGrafter"/>
</dbReference>
<dbReference type="Proteomes" id="UP000095282">
    <property type="component" value="Unplaced"/>
</dbReference>
<dbReference type="InterPro" id="IPR050879">
    <property type="entry name" value="Acyltransferase_3"/>
</dbReference>
<dbReference type="GO" id="GO:0000271">
    <property type="term" value="P:polysaccharide biosynthetic process"/>
    <property type="evidence" value="ECO:0007669"/>
    <property type="project" value="TreeGrafter"/>
</dbReference>
<feature type="transmembrane region" description="Helical" evidence="1">
    <location>
        <begin position="28"/>
        <end position="47"/>
    </location>
</feature>
<reference evidence="4" key="1">
    <citation type="submission" date="2016-11" db="UniProtKB">
        <authorList>
            <consortium name="WormBaseParasite"/>
        </authorList>
    </citation>
    <scope>IDENTIFICATION</scope>
</reference>
<dbReference type="eggNOG" id="ENOG502SGA9">
    <property type="taxonomic scope" value="Eukaryota"/>
</dbReference>
<evidence type="ECO:0000313" key="4">
    <source>
        <dbReference type="WBParaSite" id="Csp11.Scaffold629.g8875.t1"/>
    </source>
</evidence>
<keyword evidence="1" id="KW-0812">Transmembrane</keyword>
<dbReference type="PANTHER" id="PTHR23028">
    <property type="entry name" value="ACETYLTRANSFERASE"/>
    <property type="match status" value="1"/>
</dbReference>